<feature type="compositionally biased region" description="Pro residues" evidence="1">
    <location>
        <begin position="147"/>
        <end position="163"/>
    </location>
</feature>
<dbReference type="EMBL" id="JAATVY010000016">
    <property type="protein sequence ID" value="NJC72139.1"/>
    <property type="molecule type" value="Genomic_DNA"/>
</dbReference>
<feature type="transmembrane region" description="Helical" evidence="2">
    <location>
        <begin position="7"/>
        <end position="25"/>
    </location>
</feature>
<evidence type="ECO:0000313" key="4">
    <source>
        <dbReference type="Proteomes" id="UP000722989"/>
    </source>
</evidence>
<evidence type="ECO:0000256" key="1">
    <source>
        <dbReference type="SAM" id="MobiDB-lite"/>
    </source>
</evidence>
<gene>
    <name evidence="3" type="ORF">HC031_20815</name>
</gene>
<dbReference type="Pfam" id="PF04186">
    <property type="entry name" value="FxsA"/>
    <property type="match status" value="1"/>
</dbReference>
<dbReference type="InterPro" id="IPR007313">
    <property type="entry name" value="FxsA"/>
</dbReference>
<organism evidence="3 4">
    <name type="scientific">Planosporangium thailandense</name>
    <dbReference type="NCBI Taxonomy" id="765197"/>
    <lineage>
        <taxon>Bacteria</taxon>
        <taxon>Bacillati</taxon>
        <taxon>Actinomycetota</taxon>
        <taxon>Actinomycetes</taxon>
        <taxon>Micromonosporales</taxon>
        <taxon>Micromonosporaceae</taxon>
        <taxon>Planosporangium</taxon>
    </lineage>
</organism>
<dbReference type="Proteomes" id="UP000722989">
    <property type="component" value="Unassembled WGS sequence"/>
</dbReference>
<proteinExistence type="predicted"/>
<comment type="caution">
    <text evidence="3">The sequence shown here is derived from an EMBL/GenBank/DDBJ whole genome shotgun (WGS) entry which is preliminary data.</text>
</comment>
<reference evidence="3 4" key="1">
    <citation type="submission" date="2020-03" db="EMBL/GenBank/DDBJ databases">
        <title>WGS of the type strain of Planosporangium spp.</title>
        <authorList>
            <person name="Thawai C."/>
        </authorList>
    </citation>
    <scope>NUCLEOTIDE SEQUENCE [LARGE SCALE GENOMIC DNA]</scope>
    <source>
        <strain evidence="3 4">TBRC 5610</strain>
    </source>
</reference>
<feature type="transmembrane region" description="Helical" evidence="2">
    <location>
        <begin position="31"/>
        <end position="49"/>
    </location>
</feature>
<keyword evidence="2" id="KW-1133">Transmembrane helix</keyword>
<dbReference type="NCBIfam" id="NF008528">
    <property type="entry name" value="PRK11463.1-2"/>
    <property type="match status" value="1"/>
</dbReference>
<protein>
    <submittedName>
        <fullName evidence="3">FxsA family protein</fullName>
    </submittedName>
</protein>
<name>A0ABX0Y495_9ACTN</name>
<keyword evidence="4" id="KW-1185">Reference proteome</keyword>
<dbReference type="RefSeq" id="WP_167927046.1">
    <property type="nucleotide sequence ID" value="NZ_JAATVY010000016.1"/>
</dbReference>
<keyword evidence="2" id="KW-0812">Transmembrane</keyword>
<evidence type="ECO:0000256" key="2">
    <source>
        <dbReference type="SAM" id="Phobius"/>
    </source>
</evidence>
<dbReference type="PANTHER" id="PTHR35335:SF1">
    <property type="entry name" value="UPF0716 PROTEIN FXSA"/>
    <property type="match status" value="1"/>
</dbReference>
<sequence>MRRAPMIGLAMIVTFVVEIAVFVAVAKLVGWVWAFVALLAVSAVGAWLVPRQGVRAWRRFRAAAVDGRAPGRQATDGLVGLIGALLLAVPGFVTGLAGVALLTPPLRRFARGRVERSVERLTSPALAGHLFGPRRVRVRVRRGRRATPPPPPPPPPPQQPPPAIEGEIVDDT</sequence>
<accession>A0ABX0Y495</accession>
<evidence type="ECO:0000313" key="3">
    <source>
        <dbReference type="EMBL" id="NJC72139.1"/>
    </source>
</evidence>
<dbReference type="PANTHER" id="PTHR35335">
    <property type="entry name" value="UPF0716 PROTEIN FXSA"/>
    <property type="match status" value="1"/>
</dbReference>
<keyword evidence="2" id="KW-0472">Membrane</keyword>
<feature type="transmembrane region" description="Helical" evidence="2">
    <location>
        <begin position="78"/>
        <end position="102"/>
    </location>
</feature>
<feature type="region of interest" description="Disordered" evidence="1">
    <location>
        <begin position="139"/>
        <end position="172"/>
    </location>
</feature>